<dbReference type="AlphaFoldDB" id="A0A8H6PIQ3"/>
<dbReference type="EMBL" id="JACBAF010001813">
    <property type="protein sequence ID" value="KAF7172979.1"/>
    <property type="molecule type" value="Genomic_DNA"/>
</dbReference>
<dbReference type="InterPro" id="IPR016181">
    <property type="entry name" value="Acyl_CoA_acyltransferase"/>
</dbReference>
<accession>A0A8H6PIQ3</accession>
<evidence type="ECO:0000259" key="1">
    <source>
        <dbReference type="PROSITE" id="PS51186"/>
    </source>
</evidence>
<dbReference type="Gene3D" id="3.40.630.30">
    <property type="match status" value="1"/>
</dbReference>
<reference evidence="2" key="1">
    <citation type="submission" date="2020-06" db="EMBL/GenBank/DDBJ databases">
        <title>Draft genome sequences of strains closely related to Aspergillus parafelis and Aspergillus hiratsukae.</title>
        <authorList>
            <person name="Dos Santos R.A.C."/>
            <person name="Rivero-Menendez O."/>
            <person name="Steenwyk J.L."/>
            <person name="Mead M.E."/>
            <person name="Goldman G.H."/>
            <person name="Alastruey-Izquierdo A."/>
            <person name="Rokas A."/>
        </authorList>
    </citation>
    <scope>NUCLEOTIDE SEQUENCE</scope>
    <source>
        <strain evidence="2">CNM-CM5793</strain>
        <strain evidence="3">CNM-CM6106</strain>
    </source>
</reference>
<sequence>MNMTIRYATETDAPAIAKLNIICFQHTPFSRNVYRGIDQLSAIPMKLARCYDKLSDPKMHLLVATDPTTNQILGCARWVIPAPEGQRSEIVLSDEARAMAAAPARPAGMNVAVYEAGLKLLEETRGRHVREDDIVLEFLVTHPEHQGKGVGKALLDWGVRIADEKKARMYLEATPEGYPLYRKYGWRDVEDLVMDLSLYGGEGEARYAVMTREPARAIDLSTGITLDSS</sequence>
<dbReference type="PROSITE" id="PS51186">
    <property type="entry name" value="GNAT"/>
    <property type="match status" value="1"/>
</dbReference>
<dbReference type="PANTHER" id="PTHR42791:SF2">
    <property type="entry name" value="N-ACETYLTRANSFERASE DOMAIN-CONTAINING PROTEIN"/>
    <property type="match status" value="1"/>
</dbReference>
<dbReference type="Pfam" id="PF13508">
    <property type="entry name" value="Acetyltransf_7"/>
    <property type="match status" value="1"/>
</dbReference>
<dbReference type="EMBL" id="JACBAD010001596">
    <property type="protein sequence ID" value="KAF7139681.1"/>
    <property type="molecule type" value="Genomic_DNA"/>
</dbReference>
<dbReference type="PANTHER" id="PTHR42791">
    <property type="entry name" value="GNAT FAMILY ACETYLTRANSFERASE"/>
    <property type="match status" value="1"/>
</dbReference>
<feature type="domain" description="N-acetyltransferase" evidence="1">
    <location>
        <begin position="59"/>
        <end position="213"/>
    </location>
</feature>
<protein>
    <recommendedName>
        <fullName evidence="1">N-acetyltransferase domain-containing protein</fullName>
    </recommendedName>
</protein>
<dbReference type="CDD" id="cd04301">
    <property type="entry name" value="NAT_SF"/>
    <property type="match status" value="1"/>
</dbReference>
<keyword evidence="4" id="KW-1185">Reference proteome</keyword>
<organism evidence="2 4">
    <name type="scientific">Aspergillus hiratsukae</name>
    <dbReference type="NCBI Taxonomy" id="1194566"/>
    <lineage>
        <taxon>Eukaryota</taxon>
        <taxon>Fungi</taxon>
        <taxon>Dikarya</taxon>
        <taxon>Ascomycota</taxon>
        <taxon>Pezizomycotina</taxon>
        <taxon>Eurotiomycetes</taxon>
        <taxon>Eurotiomycetidae</taxon>
        <taxon>Eurotiales</taxon>
        <taxon>Aspergillaceae</taxon>
        <taxon>Aspergillus</taxon>
        <taxon>Aspergillus subgen. Fumigati</taxon>
    </lineage>
</organism>
<gene>
    <name evidence="2" type="ORF">CNMCM5793_007332</name>
    <name evidence="3" type="ORF">CNMCM6106_007107</name>
</gene>
<dbReference type="SUPFAM" id="SSF55729">
    <property type="entry name" value="Acyl-CoA N-acyltransferases (Nat)"/>
    <property type="match status" value="1"/>
</dbReference>
<dbReference type="OrthoDB" id="410198at2759"/>
<evidence type="ECO:0000313" key="3">
    <source>
        <dbReference type="EMBL" id="KAF7172979.1"/>
    </source>
</evidence>
<name>A0A8H6PIQ3_9EURO</name>
<proteinExistence type="predicted"/>
<evidence type="ECO:0000313" key="4">
    <source>
        <dbReference type="Proteomes" id="UP000630445"/>
    </source>
</evidence>
<evidence type="ECO:0000313" key="2">
    <source>
        <dbReference type="EMBL" id="KAF7139681.1"/>
    </source>
</evidence>
<dbReference type="Proteomes" id="UP000662466">
    <property type="component" value="Unassembled WGS sequence"/>
</dbReference>
<dbReference type="GO" id="GO:0016747">
    <property type="term" value="F:acyltransferase activity, transferring groups other than amino-acyl groups"/>
    <property type="evidence" value="ECO:0007669"/>
    <property type="project" value="InterPro"/>
</dbReference>
<dbReference type="Proteomes" id="UP000630445">
    <property type="component" value="Unassembled WGS sequence"/>
</dbReference>
<dbReference type="InterPro" id="IPR052523">
    <property type="entry name" value="Trichothecene_AcTrans"/>
</dbReference>
<comment type="caution">
    <text evidence="2">The sequence shown here is derived from an EMBL/GenBank/DDBJ whole genome shotgun (WGS) entry which is preliminary data.</text>
</comment>
<dbReference type="InterPro" id="IPR000182">
    <property type="entry name" value="GNAT_dom"/>
</dbReference>